<proteinExistence type="predicted"/>
<name>W8KHD2_9GAMM</name>
<dbReference type="AlphaFoldDB" id="W8KHD2"/>
<dbReference type="KEGG" id="hhc:M911_08375"/>
<evidence type="ECO:0000313" key="2">
    <source>
        <dbReference type="EMBL" id="AHK79169.1"/>
    </source>
</evidence>
<accession>W8KHD2</accession>
<reference evidence="2 3" key="1">
    <citation type="journal article" date="2014" name="J Genomics">
        <title>Draft Genome Sequence of the Extremely Halophilic Phototrophic Purple Sulfur Bacterium Halorhodospira halochloris.</title>
        <authorList>
            <person name="Singh K.S."/>
            <person name="Kirksey J."/>
            <person name="Hoff W.D."/>
            <person name="Deole R."/>
        </authorList>
    </citation>
    <scope>NUCLEOTIDE SEQUENCE [LARGE SCALE GENOMIC DNA]</scope>
    <source>
        <strain evidence="2 3">A</strain>
    </source>
</reference>
<dbReference type="OrthoDB" id="5796050at2"/>
<gene>
    <name evidence="2" type="ORF">M911_08375</name>
</gene>
<reference evidence="3" key="2">
    <citation type="submission" date="2014-02" db="EMBL/GenBank/DDBJ databases">
        <title>Draft Genome Sequence of extremely halophilic bacteria Halorhodospira halochloris.</title>
        <authorList>
            <person name="Singh K.S."/>
        </authorList>
    </citation>
    <scope>NUCLEOTIDE SEQUENCE [LARGE SCALE GENOMIC DNA]</scope>
    <source>
        <strain evidence="3">A</strain>
    </source>
</reference>
<dbReference type="HOGENOM" id="CLU_2232774_0_0_6"/>
<dbReference type="EMBL" id="CP007268">
    <property type="protein sequence ID" value="AHK79169.1"/>
    <property type="molecule type" value="Genomic_DNA"/>
</dbReference>
<feature type="region of interest" description="Disordered" evidence="1">
    <location>
        <begin position="81"/>
        <end position="105"/>
    </location>
</feature>
<protein>
    <submittedName>
        <fullName evidence="2">Uncharacterized protein</fullName>
    </submittedName>
</protein>
<dbReference type="RefSeq" id="WP_025281611.1">
    <property type="nucleotide sequence ID" value="NZ_CP007268.1"/>
</dbReference>
<evidence type="ECO:0000256" key="1">
    <source>
        <dbReference type="SAM" id="MobiDB-lite"/>
    </source>
</evidence>
<organism evidence="2 3">
    <name type="scientific">Ectothiorhodospira haloalkaliphila</name>
    <dbReference type="NCBI Taxonomy" id="421628"/>
    <lineage>
        <taxon>Bacteria</taxon>
        <taxon>Pseudomonadati</taxon>
        <taxon>Pseudomonadota</taxon>
        <taxon>Gammaproteobacteria</taxon>
        <taxon>Chromatiales</taxon>
        <taxon>Ectothiorhodospiraceae</taxon>
        <taxon>Ectothiorhodospira</taxon>
    </lineage>
</organism>
<dbReference type="Proteomes" id="UP000019442">
    <property type="component" value="Chromosome"/>
</dbReference>
<keyword evidence="3" id="KW-1185">Reference proteome</keyword>
<evidence type="ECO:0000313" key="3">
    <source>
        <dbReference type="Proteomes" id="UP000019442"/>
    </source>
</evidence>
<sequence length="105" mass="11751">MNRIAHNLTRLLNRAMLSVDFPNTPGTSPAGRPVSPKVVYRACCHGEFGSARLNFLQLAEKSQILVLRSLDDHTARRLTRGLPESTLARLNRHMPEQAKSRPPQP</sequence>